<dbReference type="PRINTS" id="PR00776">
    <property type="entry name" value="HEMOGLOBNASE"/>
</dbReference>
<dbReference type="PIRSF" id="PIRSF019663">
    <property type="entry name" value="Legumain"/>
    <property type="match status" value="1"/>
</dbReference>
<evidence type="ECO:0000313" key="3">
    <source>
        <dbReference type="EMBL" id="KAJ8309592.1"/>
    </source>
</evidence>
<dbReference type="Proteomes" id="UP001217089">
    <property type="component" value="Unassembled WGS sequence"/>
</dbReference>
<proteinExistence type="inferred from homology"/>
<gene>
    <name evidence="3" type="ORF">KUTeg_014466</name>
</gene>
<accession>A0ABQ9EWQ4</accession>
<evidence type="ECO:0000259" key="2">
    <source>
        <dbReference type="Pfam" id="PF20985"/>
    </source>
</evidence>
<dbReference type="Gene3D" id="3.40.50.1460">
    <property type="match status" value="1"/>
</dbReference>
<dbReference type="Gene3D" id="1.10.132.130">
    <property type="match status" value="1"/>
</dbReference>
<evidence type="ECO:0000313" key="4">
    <source>
        <dbReference type="Proteomes" id="UP001217089"/>
    </source>
</evidence>
<dbReference type="PANTHER" id="PTHR12000">
    <property type="entry name" value="HEMOGLOBINASE FAMILY MEMBER"/>
    <property type="match status" value="1"/>
</dbReference>
<dbReference type="InterPro" id="IPR001096">
    <property type="entry name" value="Peptidase_C13"/>
</dbReference>
<comment type="caution">
    <text evidence="3">The sequence shown here is derived from an EMBL/GenBank/DDBJ whole genome shotgun (WGS) entry which is preliminary data.</text>
</comment>
<reference evidence="3 4" key="1">
    <citation type="submission" date="2022-12" db="EMBL/GenBank/DDBJ databases">
        <title>Chromosome-level genome of Tegillarca granosa.</title>
        <authorList>
            <person name="Kim J."/>
        </authorList>
    </citation>
    <scope>NUCLEOTIDE SEQUENCE [LARGE SCALE GENOMIC DNA]</scope>
    <source>
        <strain evidence="3">Teg-2019</strain>
        <tissue evidence="3">Adductor muscle</tissue>
    </source>
</reference>
<dbReference type="PANTHER" id="PTHR12000:SF42">
    <property type="entry name" value="LEGUMAIN"/>
    <property type="match status" value="1"/>
</dbReference>
<dbReference type="EMBL" id="JARBDR010000657">
    <property type="protein sequence ID" value="KAJ8309592.1"/>
    <property type="molecule type" value="Genomic_DNA"/>
</dbReference>
<sequence length="285" mass="32336">MKVLSGDEEGMMGIGSGRVIKSGKNDNIFVNFVDHGAPGLIAFNRTFLHAIDLMEVLFEMHKDEKFGKMLFYLETCESGSMFKSLLPKDKNILAVTAANSTQSSYACYMDKKRKTFLGDVFSVMWMQDSDVENLNDETIDKQFKIVKQKTNTSNVMHYGNLEMGDMFVSEFQGKKQSAAKSPMALPDPMKKSEVGLLIKHIVGKATETAKVSDKMLYSKQDLTKHDCYKNVVEFLFSKCSSLKEEQRFNFALQNLYAFVNMCEENIPAETIMEATYKVCDLNFVY</sequence>
<organism evidence="3 4">
    <name type="scientific">Tegillarca granosa</name>
    <name type="common">Malaysian cockle</name>
    <name type="synonym">Anadara granosa</name>
    <dbReference type="NCBI Taxonomy" id="220873"/>
    <lineage>
        <taxon>Eukaryota</taxon>
        <taxon>Metazoa</taxon>
        <taxon>Spiralia</taxon>
        <taxon>Lophotrochozoa</taxon>
        <taxon>Mollusca</taxon>
        <taxon>Bivalvia</taxon>
        <taxon>Autobranchia</taxon>
        <taxon>Pteriomorphia</taxon>
        <taxon>Arcoida</taxon>
        <taxon>Arcoidea</taxon>
        <taxon>Arcidae</taxon>
        <taxon>Tegillarca</taxon>
    </lineage>
</organism>
<protein>
    <recommendedName>
        <fullName evidence="2">Legumain prodomain domain-containing protein</fullName>
    </recommendedName>
</protein>
<name>A0ABQ9EWQ4_TEGGR</name>
<dbReference type="CDD" id="cd21115">
    <property type="entry name" value="legumain_C"/>
    <property type="match status" value="1"/>
</dbReference>
<feature type="domain" description="Legumain prodomain" evidence="2">
    <location>
        <begin position="193"/>
        <end position="279"/>
    </location>
</feature>
<dbReference type="Pfam" id="PF01650">
    <property type="entry name" value="Peptidase_C13"/>
    <property type="match status" value="1"/>
</dbReference>
<dbReference type="InterPro" id="IPR048501">
    <property type="entry name" value="Legum_prodom"/>
</dbReference>
<evidence type="ECO:0000256" key="1">
    <source>
        <dbReference type="ARBA" id="ARBA00009941"/>
    </source>
</evidence>
<keyword evidence="4" id="KW-1185">Reference proteome</keyword>
<dbReference type="InterPro" id="IPR046427">
    <property type="entry name" value="Legumain_prodom_sf"/>
</dbReference>
<dbReference type="Pfam" id="PF20985">
    <property type="entry name" value="Legum_prodom"/>
    <property type="match status" value="1"/>
</dbReference>
<comment type="similarity">
    <text evidence="1">Belongs to the peptidase C13 family.</text>
</comment>